<name>A0A401U505_9BACT</name>
<feature type="domain" description="DUF8202" evidence="3">
    <location>
        <begin position="267"/>
        <end position="432"/>
    </location>
</feature>
<dbReference type="RefSeq" id="WP_127120586.1">
    <property type="nucleotide sequence ID" value="NZ_BHXQ01000001.1"/>
</dbReference>
<organism evidence="4 5">
    <name type="scientific">Chryseotalea sanaruensis</name>
    <dbReference type="NCBI Taxonomy" id="2482724"/>
    <lineage>
        <taxon>Bacteria</taxon>
        <taxon>Pseudomonadati</taxon>
        <taxon>Bacteroidota</taxon>
        <taxon>Cytophagia</taxon>
        <taxon>Cytophagales</taxon>
        <taxon>Chryseotaleaceae</taxon>
        <taxon>Chryseotalea</taxon>
    </lineage>
</organism>
<accession>A0A401U505</accession>
<evidence type="ECO:0000256" key="1">
    <source>
        <dbReference type="SAM" id="SignalP"/>
    </source>
</evidence>
<dbReference type="OrthoDB" id="645505at2"/>
<keyword evidence="1" id="KW-0732">Signal</keyword>
<dbReference type="NCBIfam" id="TIGR04183">
    <property type="entry name" value="Por_Secre_tail"/>
    <property type="match status" value="1"/>
</dbReference>
<dbReference type="Pfam" id="PF18962">
    <property type="entry name" value="Por_Secre_tail"/>
    <property type="match status" value="1"/>
</dbReference>
<dbReference type="InterPro" id="IPR058515">
    <property type="entry name" value="DUF8202"/>
</dbReference>
<evidence type="ECO:0000259" key="3">
    <source>
        <dbReference type="Pfam" id="PF26628"/>
    </source>
</evidence>
<dbReference type="EMBL" id="BHXQ01000001">
    <property type="protein sequence ID" value="GCC49920.1"/>
    <property type="molecule type" value="Genomic_DNA"/>
</dbReference>
<reference evidence="4 5" key="1">
    <citation type="submission" date="2018-11" db="EMBL/GenBank/DDBJ databases">
        <title>Chryseotalea sanarue gen. nov., sp., nov., a member of the family Cytophagaceae, isolated from a brackish lake in Hamamatsu Japan.</title>
        <authorList>
            <person name="Maejima Y."/>
            <person name="Iino T."/>
            <person name="Muraguchi Y."/>
            <person name="Fukuda K."/>
            <person name="Ohkuma M."/>
            <person name="Moriuchi R."/>
            <person name="Dohra H."/>
            <person name="Kimbara K."/>
            <person name="Shintani M."/>
        </authorList>
    </citation>
    <scope>NUCLEOTIDE SEQUENCE [LARGE SCALE GENOMIC DNA]</scope>
    <source>
        <strain evidence="4 5">Ys</strain>
    </source>
</reference>
<dbReference type="InterPro" id="IPR013320">
    <property type="entry name" value="ConA-like_dom_sf"/>
</dbReference>
<evidence type="ECO:0000313" key="5">
    <source>
        <dbReference type="Proteomes" id="UP000288227"/>
    </source>
</evidence>
<sequence length="620" mass="68208">MMSVMCPSSTCSSQHCNLSLLIGTLIFSFLSASAQRGPGGVGNNDGSSNLIYWIDANRQTDVVGVNLTQISDLSGNNVQHAILGNPTVAENFVNQRTAISFNGIDQQILTDIFINAASYPNLTVCAVYRPNIVYAGSVWGDYQSGWEGRYITDNAFNPPRTSNFVGPGFDPVDATHPSTVVPGLFSVENWVISSVVFREDVINGTEVRVNGQLERTFTSNHNPGAFNLFTIGAGGSPNAVFPFWFNGYIAEIIVFNEALDELDLPIIENYLSAKYDIALTSNDLYAGDVSGFDYDVAGIGRIDASTVRLVTQGTGIVSIEATSIDVNEFLFWGHNNDGLSAMETSDIPDGVEARSSRVWFTSEVNSEGDAVDIGNLNIAFQLSNLGSITVSDLVLLIDSDQDGLFSDETPITGAYDLSNNNYQFQNVTSISNGSHFTFGSSNISETPLPVSLLNFKVSIVNADILEFAWTTASELNNDYFEILESKDAFNWQPIIETSATGTSNELNTYVVQYDDRHHNGRTYYKLRQVDFDDTSTDLKIEKVDRDRSDEVALFPNPASSFITIQGDEFDHVEIYDSQMRLIKTTTQDIVQVNDLLEGMYLVYIYFADKILVRKISIQSD</sequence>
<dbReference type="GO" id="GO:0005975">
    <property type="term" value="P:carbohydrate metabolic process"/>
    <property type="evidence" value="ECO:0007669"/>
    <property type="project" value="UniProtKB-ARBA"/>
</dbReference>
<evidence type="ECO:0000313" key="4">
    <source>
        <dbReference type="EMBL" id="GCC49920.1"/>
    </source>
</evidence>
<feature type="domain" description="Secretion system C-terminal sorting" evidence="2">
    <location>
        <begin position="553"/>
        <end position="617"/>
    </location>
</feature>
<gene>
    <name evidence="4" type="ORF">SanaruYs_01340</name>
</gene>
<dbReference type="GO" id="GO:0004553">
    <property type="term" value="F:hydrolase activity, hydrolyzing O-glycosyl compounds"/>
    <property type="evidence" value="ECO:0007669"/>
    <property type="project" value="UniProtKB-ARBA"/>
</dbReference>
<evidence type="ECO:0000259" key="2">
    <source>
        <dbReference type="Pfam" id="PF18962"/>
    </source>
</evidence>
<feature type="chain" id="PRO_5019399525" evidence="1">
    <location>
        <begin position="35"/>
        <end position="620"/>
    </location>
</feature>
<feature type="signal peptide" evidence="1">
    <location>
        <begin position="1"/>
        <end position="34"/>
    </location>
</feature>
<dbReference type="Proteomes" id="UP000288227">
    <property type="component" value="Unassembled WGS sequence"/>
</dbReference>
<dbReference type="SUPFAM" id="SSF49899">
    <property type="entry name" value="Concanavalin A-like lectins/glucanases"/>
    <property type="match status" value="1"/>
</dbReference>
<dbReference type="Pfam" id="PF26628">
    <property type="entry name" value="DUF8202"/>
    <property type="match status" value="1"/>
</dbReference>
<dbReference type="InterPro" id="IPR026444">
    <property type="entry name" value="Secre_tail"/>
</dbReference>
<dbReference type="AlphaFoldDB" id="A0A401U505"/>
<comment type="caution">
    <text evidence="4">The sequence shown here is derived from an EMBL/GenBank/DDBJ whole genome shotgun (WGS) entry which is preliminary data.</text>
</comment>
<protein>
    <submittedName>
        <fullName evidence="4">T9SS C-terminal target domain-containing protein</fullName>
    </submittedName>
</protein>
<proteinExistence type="predicted"/>
<keyword evidence="5" id="KW-1185">Reference proteome</keyword>